<gene>
    <name evidence="2" type="ORF">TMCBR2_gp059</name>
</gene>
<feature type="region of interest" description="Disordered" evidence="1">
    <location>
        <begin position="109"/>
        <end position="170"/>
    </location>
</feature>
<evidence type="ECO:0000313" key="2">
    <source>
        <dbReference type="EMBL" id="WCS66544.1"/>
    </source>
</evidence>
<dbReference type="EMBL" id="OQ269668">
    <property type="protein sequence ID" value="WCS66544.1"/>
    <property type="molecule type" value="Genomic_DNA"/>
</dbReference>
<keyword evidence="3" id="KW-1185">Reference proteome</keyword>
<sequence>MSAGFEEGGLFVSTKAAEAAIKADCPTPMSKLILACIAPSVDQNLQCFLRIETIMNRTGIKSEATVRAHLAQLVAAGLLRIDQDHNAWTGRQLCNCYTLLLDVDGAKARKTGVKPRRPPTAASRRPASAPRKAVGRSVEKPNVPVSSPLKNCGATPQNLRGTYPSKSDPLEPQFSFNQRETTGDGKGFCPERGKPSPQNEVAAKAEARAFVKGKRYALPGAPVIREPPAESPQQMAARIRASLK</sequence>
<dbReference type="Pfam" id="PF13730">
    <property type="entry name" value="HTH_36"/>
    <property type="match status" value="1"/>
</dbReference>
<evidence type="ECO:0000313" key="3">
    <source>
        <dbReference type="Proteomes" id="UP001218377"/>
    </source>
</evidence>
<feature type="compositionally biased region" description="Low complexity" evidence="1">
    <location>
        <begin position="119"/>
        <end position="132"/>
    </location>
</feature>
<dbReference type="Proteomes" id="UP001218377">
    <property type="component" value="Segment"/>
</dbReference>
<feature type="compositionally biased region" description="Polar residues" evidence="1">
    <location>
        <begin position="144"/>
        <end position="160"/>
    </location>
</feature>
<evidence type="ECO:0000256" key="1">
    <source>
        <dbReference type="SAM" id="MobiDB-lite"/>
    </source>
</evidence>
<proteinExistence type="predicted"/>
<protein>
    <submittedName>
        <fullName evidence="2">Uncharacterized protein</fullName>
    </submittedName>
</protein>
<name>A0AAE9YFB1_9CAUD</name>
<organism evidence="2 3">
    <name type="scientific">Caulobacter phage TMCBR2</name>
    <dbReference type="NCBI Taxonomy" id="3025404"/>
    <lineage>
        <taxon>Viruses</taxon>
        <taxon>Duplodnaviria</taxon>
        <taxon>Heunggongvirae</taxon>
        <taxon>Uroviricota</taxon>
        <taxon>Caudoviricetes</taxon>
        <taxon>Caudoviricetes incertae sedis</taxon>
        <taxon>Kronosvirus</taxon>
        <taxon>Kronosvirus pomeria</taxon>
    </lineage>
</organism>
<accession>A0AAE9YFB1</accession>
<reference evidence="2 3" key="1">
    <citation type="submission" date="2023-01" db="EMBL/GenBank/DDBJ databases">
        <title>New species of Caulobacter bacteriophages in the Kronosvirus genus.</title>
        <authorList>
            <person name="Mohammadi T."/>
            <person name="Millwood A."/>
            <person name="Ely B."/>
        </authorList>
    </citation>
    <scope>NUCLEOTIDE SEQUENCE [LARGE SCALE GENOMIC DNA]</scope>
    <source>
        <strain evidence="2 3">TMCBR2</strain>
    </source>
</reference>